<gene>
    <name evidence="5" type="ORF">M430DRAFT_18015</name>
</gene>
<evidence type="ECO:0000313" key="6">
    <source>
        <dbReference type="Proteomes" id="UP000241818"/>
    </source>
</evidence>
<dbReference type="EMBL" id="KZ679009">
    <property type="protein sequence ID" value="PSS22469.1"/>
    <property type="molecule type" value="Genomic_DNA"/>
</dbReference>
<name>A0A2T3B6S3_AMORE</name>
<comment type="subcellular location">
    <subcellularLocation>
        <location evidence="1">Lipid droplet</location>
    </subcellularLocation>
</comment>
<dbReference type="RefSeq" id="XP_024722624.1">
    <property type="nucleotide sequence ID" value="XM_024863781.1"/>
</dbReference>
<keyword evidence="3" id="KW-0551">Lipid droplet</keyword>
<reference evidence="5 6" key="1">
    <citation type="journal article" date="2018" name="New Phytol.">
        <title>Comparative genomics and transcriptomics depict ericoid mycorrhizal fungi as versatile saprotrophs and plant mutualists.</title>
        <authorList>
            <person name="Martino E."/>
            <person name="Morin E."/>
            <person name="Grelet G.A."/>
            <person name="Kuo A."/>
            <person name="Kohler A."/>
            <person name="Daghino S."/>
            <person name="Barry K.W."/>
            <person name="Cichocki N."/>
            <person name="Clum A."/>
            <person name="Dockter R.B."/>
            <person name="Hainaut M."/>
            <person name="Kuo R.C."/>
            <person name="LaButti K."/>
            <person name="Lindahl B.D."/>
            <person name="Lindquist E.A."/>
            <person name="Lipzen A."/>
            <person name="Khouja H.R."/>
            <person name="Magnuson J."/>
            <person name="Murat C."/>
            <person name="Ohm R.A."/>
            <person name="Singer S.W."/>
            <person name="Spatafora J.W."/>
            <person name="Wang M."/>
            <person name="Veneault-Fourrey C."/>
            <person name="Henrissat B."/>
            <person name="Grigoriev I.V."/>
            <person name="Martin F.M."/>
            <person name="Perotto S."/>
        </authorList>
    </citation>
    <scope>NUCLEOTIDE SEQUENCE [LARGE SCALE GENOMIC DNA]</scope>
    <source>
        <strain evidence="5 6">ATCC 22711</strain>
    </source>
</reference>
<evidence type="ECO:0000256" key="4">
    <source>
        <dbReference type="ARBA" id="ARBA00022801"/>
    </source>
</evidence>
<evidence type="ECO:0000256" key="2">
    <source>
        <dbReference type="ARBA" id="ARBA00008300"/>
    </source>
</evidence>
<dbReference type="Proteomes" id="UP000241818">
    <property type="component" value="Unassembled WGS sequence"/>
</dbReference>
<keyword evidence="6" id="KW-1185">Reference proteome</keyword>
<dbReference type="OrthoDB" id="448051at2759"/>
<dbReference type="PANTHER" id="PTHR13390:SF0">
    <property type="entry name" value="LIPID DROPLET-ASSOCIATED HYDROLASE"/>
    <property type="match status" value="1"/>
</dbReference>
<evidence type="ECO:0008006" key="7">
    <source>
        <dbReference type="Google" id="ProtNLM"/>
    </source>
</evidence>
<evidence type="ECO:0000313" key="5">
    <source>
        <dbReference type="EMBL" id="PSS22469.1"/>
    </source>
</evidence>
<keyword evidence="4" id="KW-0378">Hydrolase</keyword>
<evidence type="ECO:0000256" key="3">
    <source>
        <dbReference type="ARBA" id="ARBA00022677"/>
    </source>
</evidence>
<dbReference type="FunCoup" id="A0A2T3B6S3">
    <property type="interactions" value="80"/>
</dbReference>
<dbReference type="PANTHER" id="PTHR13390">
    <property type="entry name" value="LIPASE"/>
    <property type="match status" value="1"/>
</dbReference>
<organism evidence="5 6">
    <name type="scientific">Amorphotheca resinae ATCC 22711</name>
    <dbReference type="NCBI Taxonomy" id="857342"/>
    <lineage>
        <taxon>Eukaryota</taxon>
        <taxon>Fungi</taxon>
        <taxon>Dikarya</taxon>
        <taxon>Ascomycota</taxon>
        <taxon>Pezizomycotina</taxon>
        <taxon>Leotiomycetes</taxon>
        <taxon>Helotiales</taxon>
        <taxon>Amorphothecaceae</taxon>
        <taxon>Amorphotheca</taxon>
    </lineage>
</organism>
<sequence length="327" mass="36684">MSSRISFAPSHENPAASYHLIFLVTGNPGLISYYDTFLRTLHELLSEKKSETGVFHIFGQSLAGFEDNDTPSKTTGLPHSLEGQIESRLQCLEDQCIPSGPRQGQVYDSIILVGHSVGGYIILEMLQRLRKSSRCNVKGGILLFPTVTHIAKSPNGAKFSALFRIWGFPRGASLAAKALLWPVPDPALRWLVHVVVGMPQDATEVTMRFLRSRMGIWQALHLAKDEMETITEDKWDEDIWGIEHEDAGSVVDIPKLVFYFGENDHWVADHTRDALIASRGREEGKLSSKPIMLIDENGIDHGFCIRHSESESMAEKVKVWIDEIIHR</sequence>
<protein>
    <recommendedName>
        <fullName evidence="7">AB hydrolase-1 domain-containing protein</fullName>
    </recommendedName>
</protein>
<dbReference type="GO" id="GO:0016298">
    <property type="term" value="F:lipase activity"/>
    <property type="evidence" value="ECO:0007669"/>
    <property type="project" value="InterPro"/>
</dbReference>
<dbReference type="Gene3D" id="3.40.50.1820">
    <property type="entry name" value="alpha/beta hydrolase"/>
    <property type="match status" value="1"/>
</dbReference>
<dbReference type="GeneID" id="36571862"/>
<accession>A0A2T3B6S3</accession>
<dbReference type="InterPro" id="IPR029058">
    <property type="entry name" value="AB_hydrolase_fold"/>
</dbReference>
<dbReference type="Pfam" id="PF10230">
    <property type="entry name" value="LIDHydrolase"/>
    <property type="match status" value="1"/>
</dbReference>
<dbReference type="InterPro" id="IPR019363">
    <property type="entry name" value="LDAH"/>
</dbReference>
<evidence type="ECO:0000256" key="1">
    <source>
        <dbReference type="ARBA" id="ARBA00004502"/>
    </source>
</evidence>
<proteinExistence type="inferred from homology"/>
<dbReference type="GO" id="GO:0019915">
    <property type="term" value="P:lipid storage"/>
    <property type="evidence" value="ECO:0007669"/>
    <property type="project" value="InterPro"/>
</dbReference>
<dbReference type="GO" id="GO:0005811">
    <property type="term" value="C:lipid droplet"/>
    <property type="evidence" value="ECO:0007669"/>
    <property type="project" value="UniProtKB-SubCell"/>
</dbReference>
<dbReference type="SUPFAM" id="SSF53474">
    <property type="entry name" value="alpha/beta-Hydrolases"/>
    <property type="match status" value="1"/>
</dbReference>
<comment type="similarity">
    <text evidence="2">Belongs to the AB hydrolase superfamily. LDAH family.</text>
</comment>
<dbReference type="InParanoid" id="A0A2T3B6S3"/>
<dbReference type="AlphaFoldDB" id="A0A2T3B6S3"/>